<evidence type="ECO:0000259" key="1">
    <source>
        <dbReference type="SMART" id="SM00587"/>
    </source>
</evidence>
<dbReference type="Gene3D" id="3.90.1200.10">
    <property type="match status" value="1"/>
</dbReference>
<sequence length="378" mass="43625">MSKTVLQLTDQIKPTLITVQELLEDINQQSNWLENGTVRKVESSSIYMGFNSSVVRLFLTLDNNNMVNIILKQPTSQFDTDSYNPLEKSFTKNICLFHNQEILFYRTFSLHFSCIRFPNMYASRQSNVTTAQHGYIALEDLGPFGSTKCTLRGLDYSQCVSTIQTMAKYHAYSHVIGCDNKLFDSMETAIPSLDLIPFNLYDHAVKFEPKLEAYKDQINLFLQTRDMPVDVHKQFDYPAVLVHGDLWADNILFKDDNVLCFLDWQCSHVGTGLEDLAKFLFMSAYSDVLKSQIPDLLKVYYEAFKASMTEYNRTFEVTFEKVTKIFKHQSSFEYLFCMLVLPPYAQKATSEAGKQELRNRLVHVIEYLTESNFSCGLF</sequence>
<dbReference type="InterPro" id="IPR004119">
    <property type="entry name" value="EcKL"/>
</dbReference>
<dbReference type="EMBL" id="CAJFCW020000004">
    <property type="protein sequence ID" value="CAG9112786.1"/>
    <property type="molecule type" value="Genomic_DNA"/>
</dbReference>
<dbReference type="Proteomes" id="UP000783686">
    <property type="component" value="Unassembled WGS sequence"/>
</dbReference>
<name>A0A811KXT5_9BILA</name>
<dbReference type="InterPro" id="IPR052961">
    <property type="entry name" value="Oxido-Kinase-like_Enzymes"/>
</dbReference>
<dbReference type="AlphaFoldDB" id="A0A811KXT5"/>
<dbReference type="OrthoDB" id="5873804at2759"/>
<dbReference type="PANTHER" id="PTHR23020">
    <property type="entry name" value="UNCHARACTERIZED NUCLEAR HORMONE RECEPTOR-RELATED"/>
    <property type="match status" value="1"/>
</dbReference>
<evidence type="ECO:0000313" key="3">
    <source>
        <dbReference type="Proteomes" id="UP000614601"/>
    </source>
</evidence>
<dbReference type="Pfam" id="PF02958">
    <property type="entry name" value="EcKL"/>
    <property type="match status" value="1"/>
</dbReference>
<evidence type="ECO:0000313" key="2">
    <source>
        <dbReference type="EMBL" id="CAD5219696.1"/>
    </source>
</evidence>
<dbReference type="Proteomes" id="UP000614601">
    <property type="component" value="Unassembled WGS sequence"/>
</dbReference>
<comment type="caution">
    <text evidence="2">The sequence shown here is derived from an EMBL/GenBank/DDBJ whole genome shotgun (WGS) entry which is preliminary data.</text>
</comment>
<keyword evidence="3" id="KW-1185">Reference proteome</keyword>
<protein>
    <recommendedName>
        <fullName evidence="1">CHK kinase-like domain-containing protein</fullName>
    </recommendedName>
</protein>
<dbReference type="SUPFAM" id="SSF56112">
    <property type="entry name" value="Protein kinase-like (PK-like)"/>
    <property type="match status" value="1"/>
</dbReference>
<dbReference type="InterPro" id="IPR015897">
    <property type="entry name" value="CHK_kinase-like"/>
</dbReference>
<accession>A0A811KXT5</accession>
<gene>
    <name evidence="2" type="ORF">BOKJ2_LOCUS8573</name>
</gene>
<dbReference type="SMART" id="SM00587">
    <property type="entry name" value="CHK"/>
    <property type="match status" value="1"/>
</dbReference>
<reference evidence="2" key="1">
    <citation type="submission" date="2020-09" db="EMBL/GenBank/DDBJ databases">
        <authorList>
            <person name="Kikuchi T."/>
        </authorList>
    </citation>
    <scope>NUCLEOTIDE SEQUENCE</scope>
    <source>
        <strain evidence="2">SH1</strain>
    </source>
</reference>
<dbReference type="EMBL" id="CAJFDH010000004">
    <property type="protein sequence ID" value="CAD5219696.1"/>
    <property type="molecule type" value="Genomic_DNA"/>
</dbReference>
<dbReference type="PANTHER" id="PTHR23020:SF41">
    <property type="entry name" value="AMINOGLYCOSIDE PHOSPHOTRANSFERASE DOMAIN-CONTAINING PROTEIN"/>
    <property type="match status" value="1"/>
</dbReference>
<feature type="domain" description="CHK kinase-like" evidence="1">
    <location>
        <begin position="136"/>
        <end position="310"/>
    </location>
</feature>
<dbReference type="InterPro" id="IPR011009">
    <property type="entry name" value="Kinase-like_dom_sf"/>
</dbReference>
<proteinExistence type="predicted"/>
<organism evidence="2 3">
    <name type="scientific">Bursaphelenchus okinawaensis</name>
    <dbReference type="NCBI Taxonomy" id="465554"/>
    <lineage>
        <taxon>Eukaryota</taxon>
        <taxon>Metazoa</taxon>
        <taxon>Ecdysozoa</taxon>
        <taxon>Nematoda</taxon>
        <taxon>Chromadorea</taxon>
        <taxon>Rhabditida</taxon>
        <taxon>Tylenchina</taxon>
        <taxon>Tylenchomorpha</taxon>
        <taxon>Aphelenchoidea</taxon>
        <taxon>Aphelenchoididae</taxon>
        <taxon>Bursaphelenchus</taxon>
    </lineage>
</organism>